<accession>A0A8H3IG21</accession>
<evidence type="ECO:0000313" key="2">
    <source>
        <dbReference type="Proteomes" id="UP000664534"/>
    </source>
</evidence>
<dbReference type="EMBL" id="CAJPDT010000013">
    <property type="protein sequence ID" value="CAF9914480.1"/>
    <property type="molecule type" value="Genomic_DNA"/>
</dbReference>
<comment type="caution">
    <text evidence="1">The sequence shown here is derived from an EMBL/GenBank/DDBJ whole genome shotgun (WGS) entry which is preliminary data.</text>
</comment>
<protein>
    <submittedName>
        <fullName evidence="1">Uncharacterized protein</fullName>
    </submittedName>
</protein>
<organism evidence="1 2">
    <name type="scientific">Imshaugia aleurites</name>
    <dbReference type="NCBI Taxonomy" id="172621"/>
    <lineage>
        <taxon>Eukaryota</taxon>
        <taxon>Fungi</taxon>
        <taxon>Dikarya</taxon>
        <taxon>Ascomycota</taxon>
        <taxon>Pezizomycotina</taxon>
        <taxon>Lecanoromycetes</taxon>
        <taxon>OSLEUM clade</taxon>
        <taxon>Lecanoromycetidae</taxon>
        <taxon>Lecanorales</taxon>
        <taxon>Lecanorineae</taxon>
        <taxon>Parmeliaceae</taxon>
        <taxon>Imshaugia</taxon>
    </lineage>
</organism>
<proteinExistence type="predicted"/>
<reference evidence="1" key="1">
    <citation type="submission" date="2021-03" db="EMBL/GenBank/DDBJ databases">
        <authorList>
            <person name="Tagirdzhanova G."/>
        </authorList>
    </citation>
    <scope>NUCLEOTIDE SEQUENCE</scope>
</reference>
<keyword evidence="2" id="KW-1185">Reference proteome</keyword>
<evidence type="ECO:0000313" key="1">
    <source>
        <dbReference type="EMBL" id="CAF9914480.1"/>
    </source>
</evidence>
<gene>
    <name evidence="1" type="ORF">IMSHALPRED_001921</name>
</gene>
<dbReference type="AlphaFoldDB" id="A0A8H3IG21"/>
<dbReference type="Proteomes" id="UP000664534">
    <property type="component" value="Unassembled WGS sequence"/>
</dbReference>
<dbReference type="OrthoDB" id="62952at2759"/>
<sequence length="393" mass="44315">MKNGERGPKPATSNTDLAIYAYLLDARHVRGLSTFAYVPQIRGGKIRLTSSSSSKPFNFSLAILRTNKQIHCESLHIFHSTNLFIRISLYKDDIYWTQALLEGSQLGFVSSNLSRLSTITIQALDVEVSMEDSRHLRCQVVFPALYLPRFIDLLESMCTGLPQWSCDHSINLSLRHKYRSGPLATENLLLEPWRALHGIHEVVVDTNIVSPSFAQSLRTSMMGTKWDPWTWLESVRRQKEVGSAEMRRGPQYPALKAAGEEFDKAVNRLRLQCELNIILAVTKTLTNLALAAGASDRALDLLSGKSGAWTNSAPQMPRNHMSWYTEVDIAKVRYRRGCLCMELCFAAENMAMLDGVRNELMYAQALNPGARGAVDKVLNVLETRRKIRELEEK</sequence>
<name>A0A8H3IG21_9LECA</name>